<feature type="chain" id="PRO_5011752919" description="Integrating conjugative element membrane protein, PFL_4702 family" evidence="2">
    <location>
        <begin position="28"/>
        <end position="119"/>
    </location>
</feature>
<keyword evidence="1" id="KW-0472">Membrane</keyword>
<evidence type="ECO:0000313" key="3">
    <source>
        <dbReference type="EMBL" id="SDH81533.1"/>
    </source>
</evidence>
<feature type="transmembrane region" description="Helical" evidence="1">
    <location>
        <begin position="93"/>
        <end position="111"/>
    </location>
</feature>
<evidence type="ECO:0000256" key="1">
    <source>
        <dbReference type="SAM" id="Phobius"/>
    </source>
</evidence>
<evidence type="ECO:0000256" key="2">
    <source>
        <dbReference type="SAM" id="SignalP"/>
    </source>
</evidence>
<feature type="transmembrane region" description="Helical" evidence="1">
    <location>
        <begin position="62"/>
        <end position="81"/>
    </location>
</feature>
<reference evidence="3 4" key="1">
    <citation type="submission" date="2016-10" db="EMBL/GenBank/DDBJ databases">
        <authorList>
            <person name="de Groot N.N."/>
        </authorList>
    </citation>
    <scope>NUCLEOTIDE SEQUENCE [LARGE SCALE GENOMIC DNA]</scope>
    <source>
        <strain evidence="3 4">CGMCC 1.10228</strain>
    </source>
</reference>
<feature type="signal peptide" evidence="2">
    <location>
        <begin position="1"/>
        <end position="27"/>
    </location>
</feature>
<keyword evidence="4" id="KW-1185">Reference proteome</keyword>
<evidence type="ECO:0008006" key="5">
    <source>
        <dbReference type="Google" id="ProtNLM"/>
    </source>
</evidence>
<dbReference type="AlphaFoldDB" id="A0A1G8FHB5"/>
<evidence type="ECO:0000313" key="4">
    <source>
        <dbReference type="Proteomes" id="UP000198854"/>
    </source>
</evidence>
<keyword evidence="1" id="KW-0812">Transmembrane</keyword>
<dbReference type="STRING" id="861298.SAMN04488136_13067"/>
<dbReference type="Proteomes" id="UP000198854">
    <property type="component" value="Unassembled WGS sequence"/>
</dbReference>
<dbReference type="EMBL" id="FNDD01000030">
    <property type="protein sequence ID" value="SDH81533.1"/>
    <property type="molecule type" value="Genomic_DNA"/>
</dbReference>
<protein>
    <recommendedName>
        <fullName evidence="5">Integrating conjugative element membrane protein, PFL_4702 family</fullName>
    </recommendedName>
</protein>
<sequence length="119" mass="12012">MITSIKNKSAKALTSLTALLYAGASQAYTIPAAPSLDVSANETNGFLVLEAILVQASKSGTLAAALIVLLISIVGVIWALVQVFTGRGTAGTLLAALAMGAVGITSVFYITGQITTIVS</sequence>
<keyword evidence="2" id="KW-0732">Signal</keyword>
<organism evidence="3 4">
    <name type="scientific">Vibrio xiamenensis</name>
    <dbReference type="NCBI Taxonomy" id="861298"/>
    <lineage>
        <taxon>Bacteria</taxon>
        <taxon>Pseudomonadati</taxon>
        <taxon>Pseudomonadota</taxon>
        <taxon>Gammaproteobacteria</taxon>
        <taxon>Vibrionales</taxon>
        <taxon>Vibrionaceae</taxon>
        <taxon>Vibrio</taxon>
    </lineage>
</organism>
<dbReference type="RefSeq" id="WP_093278152.1">
    <property type="nucleotide sequence ID" value="NZ_FNDD01000030.1"/>
</dbReference>
<proteinExistence type="predicted"/>
<accession>A0A1G8FHB5</accession>
<name>A0A1G8FHB5_9VIBR</name>
<gene>
    <name evidence="3" type="ORF">SAMN04488136_13067</name>
</gene>
<keyword evidence="1" id="KW-1133">Transmembrane helix</keyword>